<dbReference type="InParanoid" id="G0MV69"/>
<dbReference type="FunCoup" id="G0MV69">
    <property type="interactions" value="3300"/>
</dbReference>
<feature type="compositionally biased region" description="Low complexity" evidence="9">
    <location>
        <begin position="278"/>
        <end position="291"/>
    </location>
</feature>
<comment type="similarity">
    <text evidence="2 8">Belongs to the Mediator complex subunit 8 family.</text>
</comment>
<keyword evidence="4 8" id="KW-0805">Transcription regulation</keyword>
<dbReference type="EMBL" id="GL379814">
    <property type="protein sequence ID" value="EGT44935.1"/>
    <property type="molecule type" value="Genomic_DNA"/>
</dbReference>
<accession>G0MV69</accession>
<comment type="subcellular location">
    <subcellularLocation>
        <location evidence="1 8">Nucleus</location>
    </subcellularLocation>
</comment>
<comment type="subunit">
    <text evidence="3 8">Component of the Mediator complex.</text>
</comment>
<protein>
    <recommendedName>
        <fullName evidence="8">Mediator of RNA polymerase II transcription subunit 8</fullName>
    </recommendedName>
    <alternativeName>
        <fullName evidence="8">Mediator complex subunit 8</fullName>
    </alternativeName>
</protein>
<dbReference type="HOGENOM" id="CLU_799832_0_0_1"/>
<proteinExistence type="inferred from homology"/>
<evidence type="ECO:0000313" key="11">
    <source>
        <dbReference type="Proteomes" id="UP000008068"/>
    </source>
</evidence>
<keyword evidence="7 8" id="KW-0539">Nucleus</keyword>
<evidence type="ECO:0000256" key="5">
    <source>
        <dbReference type="ARBA" id="ARBA00023159"/>
    </source>
</evidence>
<evidence type="ECO:0000256" key="6">
    <source>
        <dbReference type="ARBA" id="ARBA00023163"/>
    </source>
</evidence>
<evidence type="ECO:0000256" key="4">
    <source>
        <dbReference type="ARBA" id="ARBA00023015"/>
    </source>
</evidence>
<dbReference type="GO" id="GO:0000978">
    <property type="term" value="F:RNA polymerase II cis-regulatory region sequence-specific DNA binding"/>
    <property type="evidence" value="ECO:0007669"/>
    <property type="project" value="TreeGrafter"/>
</dbReference>
<name>G0MV69_CAEBE</name>
<comment type="function">
    <text evidence="8">Component of the Mediator complex, a coactivator involved in the regulated transcription of nearly all RNA polymerase II-dependent genes. Mediator functions as a bridge to convey information from gene-specific regulatory proteins to the basal RNA polymerase II transcription machinery. Mediator is recruited to promoters by direct interactions with regulatory proteins and serves as a scaffold for the assembly of a functional preinitiation complex with RNA polymerase II and the general transcription factors.</text>
</comment>
<dbReference type="GO" id="GO:0006357">
    <property type="term" value="P:regulation of transcription by RNA polymerase II"/>
    <property type="evidence" value="ECO:0007669"/>
    <property type="project" value="InterPro"/>
</dbReference>
<gene>
    <name evidence="10" type="primary">Cbn-mdt-8</name>
    <name evidence="8" type="synonym">MED8</name>
    <name evidence="10" type="ORF">CAEBREN_13752</name>
</gene>
<dbReference type="PANTHER" id="PTHR13074">
    <property type="entry name" value="MEDIATOR OF RNA POLYMERASE II TRANSCRIPTION SUBUNIT 8"/>
    <property type="match status" value="1"/>
</dbReference>
<evidence type="ECO:0000256" key="9">
    <source>
        <dbReference type="SAM" id="MobiDB-lite"/>
    </source>
</evidence>
<evidence type="ECO:0000256" key="2">
    <source>
        <dbReference type="ARBA" id="ARBA00005716"/>
    </source>
</evidence>
<dbReference type="STRING" id="135651.G0MV69"/>
<dbReference type="PANTHER" id="PTHR13074:SF9">
    <property type="entry name" value="MEDIATOR OF RNA POLYMERASE II TRANSCRIPTION SUBUNIT 8"/>
    <property type="match status" value="1"/>
</dbReference>
<dbReference type="GO" id="GO:0070847">
    <property type="term" value="C:core mediator complex"/>
    <property type="evidence" value="ECO:0007669"/>
    <property type="project" value="TreeGrafter"/>
</dbReference>
<dbReference type="GO" id="GO:0016592">
    <property type="term" value="C:mediator complex"/>
    <property type="evidence" value="ECO:0007669"/>
    <property type="project" value="InterPro"/>
</dbReference>
<dbReference type="eggNOG" id="KOG3583">
    <property type="taxonomic scope" value="Eukaryota"/>
</dbReference>
<organism evidence="11">
    <name type="scientific">Caenorhabditis brenneri</name>
    <name type="common">Nematode worm</name>
    <dbReference type="NCBI Taxonomy" id="135651"/>
    <lineage>
        <taxon>Eukaryota</taxon>
        <taxon>Metazoa</taxon>
        <taxon>Ecdysozoa</taxon>
        <taxon>Nematoda</taxon>
        <taxon>Chromadorea</taxon>
        <taxon>Rhabditida</taxon>
        <taxon>Rhabditina</taxon>
        <taxon>Rhabditomorpha</taxon>
        <taxon>Rhabditoidea</taxon>
        <taxon>Rhabditidae</taxon>
        <taxon>Peloderinae</taxon>
        <taxon>Caenorhabditis</taxon>
    </lineage>
</organism>
<dbReference type="Pfam" id="PF10232">
    <property type="entry name" value="Med8"/>
    <property type="match status" value="1"/>
</dbReference>
<feature type="region of interest" description="Disordered" evidence="9">
    <location>
        <begin position="205"/>
        <end position="291"/>
    </location>
</feature>
<keyword evidence="11" id="KW-1185">Reference proteome</keyword>
<evidence type="ECO:0000256" key="3">
    <source>
        <dbReference type="ARBA" id="ARBA00011837"/>
    </source>
</evidence>
<sequence length="325" mass="36352">MNPPVTANYQSEPEKISQATDMMIKRVTDAKKMIEELLQMLDLQEKCPWPPMLEKFSTLASAMSTLQASVRKSGLPHGHEDYGQFLRSHVLVPQRLQYEPDDNLQRVTQGRVFSWNHALVPEYLRTKPNPEMESEENLLDSERSAKAADLVVRQIAAYNKNIDGLMNNLTSIDKLHSEATMEKPTYARDETTRLVKCVLTGEGLRAQRTVQPPPSSSPMVSGSAGNSSMQPSSQPMSSGSAPGMPDFQSSQLRQQLMGPAGGQPQTSQPHMGYGSAFPQQYPHQQPMHQQHSNPMGIMATAQMNMGHPMQRQMQQMPPNMNMHRQ</sequence>
<keyword evidence="5 8" id="KW-0010">Activator</keyword>
<dbReference type="OMA" id="NRIHCWN"/>
<dbReference type="Proteomes" id="UP000008068">
    <property type="component" value="Unassembled WGS sequence"/>
</dbReference>
<dbReference type="GO" id="GO:0003712">
    <property type="term" value="F:transcription coregulator activity"/>
    <property type="evidence" value="ECO:0007669"/>
    <property type="project" value="InterPro"/>
</dbReference>
<evidence type="ECO:0000256" key="7">
    <source>
        <dbReference type="ARBA" id="ARBA00023242"/>
    </source>
</evidence>
<evidence type="ECO:0000313" key="10">
    <source>
        <dbReference type="EMBL" id="EGT44935.1"/>
    </source>
</evidence>
<dbReference type="InterPro" id="IPR019364">
    <property type="entry name" value="Mediatior_Med8_fun/met"/>
</dbReference>
<dbReference type="OrthoDB" id="150687at2759"/>
<evidence type="ECO:0000256" key="1">
    <source>
        <dbReference type="ARBA" id="ARBA00004123"/>
    </source>
</evidence>
<dbReference type="AlphaFoldDB" id="G0MV69"/>
<evidence type="ECO:0000256" key="8">
    <source>
        <dbReference type="RuleBase" id="RU364144"/>
    </source>
</evidence>
<reference evidence="11" key="1">
    <citation type="submission" date="2011-07" db="EMBL/GenBank/DDBJ databases">
        <authorList>
            <consortium name="Caenorhabditis brenneri Sequencing and Analysis Consortium"/>
            <person name="Wilson R.K."/>
        </authorList>
    </citation>
    <scope>NUCLEOTIDE SEQUENCE [LARGE SCALE GENOMIC DNA]</scope>
    <source>
        <strain evidence="11">PB2801</strain>
    </source>
</reference>
<keyword evidence="6 8" id="KW-0804">Transcription</keyword>
<feature type="compositionally biased region" description="Low complexity" evidence="9">
    <location>
        <begin position="217"/>
        <end position="245"/>
    </location>
</feature>